<dbReference type="Proteomes" id="UP000199181">
    <property type="component" value="Unassembled WGS sequence"/>
</dbReference>
<keyword evidence="4" id="KW-1185">Reference proteome</keyword>
<gene>
    <name evidence="3" type="ORF">SAMN05443639_105289</name>
</gene>
<dbReference type="GO" id="GO:0005615">
    <property type="term" value="C:extracellular space"/>
    <property type="evidence" value="ECO:0007669"/>
    <property type="project" value="TreeGrafter"/>
</dbReference>
<feature type="signal peptide" evidence="2">
    <location>
        <begin position="1"/>
        <end position="26"/>
    </location>
</feature>
<dbReference type="PANTHER" id="PTHR24023:SF1082">
    <property type="entry name" value="COLLAGEN TRIPLE HELIX REPEAT"/>
    <property type="match status" value="1"/>
</dbReference>
<dbReference type="GO" id="GO:0030020">
    <property type="term" value="F:extracellular matrix structural constituent conferring tensile strength"/>
    <property type="evidence" value="ECO:0007669"/>
    <property type="project" value="TreeGrafter"/>
</dbReference>
<feature type="chain" id="PRO_5011766787" evidence="2">
    <location>
        <begin position="27"/>
        <end position="348"/>
    </location>
</feature>
<dbReference type="Pfam" id="PF01391">
    <property type="entry name" value="Collagen"/>
    <property type="match status" value="1"/>
</dbReference>
<evidence type="ECO:0000256" key="2">
    <source>
        <dbReference type="SAM" id="SignalP"/>
    </source>
</evidence>
<reference evidence="4" key="1">
    <citation type="submission" date="2016-10" db="EMBL/GenBank/DDBJ databases">
        <authorList>
            <person name="Varghese N."/>
            <person name="Submissions S."/>
        </authorList>
    </citation>
    <scope>NUCLEOTIDE SEQUENCE [LARGE SCALE GENOMIC DNA]</scope>
    <source>
        <strain evidence="4">DSM 16858</strain>
    </source>
</reference>
<feature type="compositionally biased region" description="Low complexity" evidence="1">
    <location>
        <begin position="190"/>
        <end position="199"/>
    </location>
</feature>
<dbReference type="GO" id="GO:0031012">
    <property type="term" value="C:extracellular matrix"/>
    <property type="evidence" value="ECO:0007669"/>
    <property type="project" value="TreeGrafter"/>
</dbReference>
<keyword evidence="3" id="KW-0176">Collagen</keyword>
<dbReference type="GO" id="GO:0030198">
    <property type="term" value="P:extracellular matrix organization"/>
    <property type="evidence" value="ECO:0007669"/>
    <property type="project" value="TreeGrafter"/>
</dbReference>
<dbReference type="PANTHER" id="PTHR24023">
    <property type="entry name" value="COLLAGEN ALPHA"/>
    <property type="match status" value="1"/>
</dbReference>
<dbReference type="Gene3D" id="1.20.5.320">
    <property type="entry name" value="6-Phosphogluconate Dehydrogenase, domain 3"/>
    <property type="match status" value="1"/>
</dbReference>
<dbReference type="InterPro" id="IPR050149">
    <property type="entry name" value="Collagen_superfamily"/>
</dbReference>
<sequence>MSARFPANLVPICVLAAFLGSSFALAQGAPQLVVLGVDVDYPGATLYVNGENFANGTSPVLKLAGVQIPLLSSKDSELVASLPVTFAGAVGSYLLTVSTGSLPAQNDTMVVTLGASGPRGPIGPQGPKGDAGLTGPQGPKGEAGLTGAVGPTGPQGLKGEAGPTGPQGPRGEVGLTGATGSVGPQGPKGEAGAQGPVGPQGSPGVINAVYTAQQTGDLRVTGLQWTSVPGTTIQFTLPQSATIDLEANGSITGVSDNQVNTAHCGFRFFIDNVAYGDPAWGDVVVGCGISGQGNASSWWCPWSMRRTLQVGAGNHLATVQQTGWNGTIAGCASLAASYSAARFRVVIR</sequence>
<evidence type="ECO:0000256" key="1">
    <source>
        <dbReference type="SAM" id="MobiDB-lite"/>
    </source>
</evidence>
<protein>
    <submittedName>
        <fullName evidence="3">Collagen triple helix repeat-containing protein</fullName>
    </submittedName>
</protein>
<name>A0A1I0I6C6_9BACT</name>
<keyword evidence="2" id="KW-0732">Signal</keyword>
<feature type="region of interest" description="Disordered" evidence="1">
    <location>
        <begin position="116"/>
        <end position="199"/>
    </location>
</feature>
<evidence type="ECO:0000313" key="3">
    <source>
        <dbReference type="EMBL" id="SET91424.1"/>
    </source>
</evidence>
<evidence type="ECO:0000313" key="4">
    <source>
        <dbReference type="Proteomes" id="UP000199181"/>
    </source>
</evidence>
<organism evidence="3 4">
    <name type="scientific">Stigmatella erecta</name>
    <dbReference type="NCBI Taxonomy" id="83460"/>
    <lineage>
        <taxon>Bacteria</taxon>
        <taxon>Pseudomonadati</taxon>
        <taxon>Myxococcota</taxon>
        <taxon>Myxococcia</taxon>
        <taxon>Myxococcales</taxon>
        <taxon>Cystobacterineae</taxon>
        <taxon>Archangiaceae</taxon>
        <taxon>Stigmatella</taxon>
    </lineage>
</organism>
<dbReference type="AlphaFoldDB" id="A0A1I0I6C6"/>
<dbReference type="InterPro" id="IPR008160">
    <property type="entry name" value="Collagen"/>
</dbReference>
<accession>A0A1I0I6C6</accession>
<dbReference type="EMBL" id="FOIJ01000005">
    <property type="protein sequence ID" value="SET91424.1"/>
    <property type="molecule type" value="Genomic_DNA"/>
</dbReference>
<proteinExistence type="predicted"/>